<organism evidence="1 2">
    <name type="scientific">Peribacillus butanolivorans</name>
    <dbReference type="NCBI Taxonomy" id="421767"/>
    <lineage>
        <taxon>Bacteria</taxon>
        <taxon>Bacillati</taxon>
        <taxon>Bacillota</taxon>
        <taxon>Bacilli</taxon>
        <taxon>Bacillales</taxon>
        <taxon>Bacillaceae</taxon>
        <taxon>Peribacillus</taxon>
    </lineage>
</organism>
<accession>A0ABN5N9Q1</accession>
<protein>
    <submittedName>
        <fullName evidence="1">Uncharacterized protein</fullName>
    </submittedName>
</protein>
<gene>
    <name evidence="1" type="ORF">DTO10_17225</name>
</gene>
<dbReference type="Proteomes" id="UP000260457">
    <property type="component" value="Chromosome"/>
</dbReference>
<dbReference type="RefSeq" id="WP_116821608.1">
    <property type="nucleotide sequence ID" value="NZ_CP030926.1"/>
</dbReference>
<evidence type="ECO:0000313" key="1">
    <source>
        <dbReference type="EMBL" id="AXN39929.1"/>
    </source>
</evidence>
<proteinExistence type="predicted"/>
<dbReference type="GeneID" id="95399965"/>
<keyword evidence="2" id="KW-1185">Reference proteome</keyword>
<evidence type="ECO:0000313" key="2">
    <source>
        <dbReference type="Proteomes" id="UP000260457"/>
    </source>
</evidence>
<reference evidence="1 2" key="1">
    <citation type="submission" date="2018-07" db="EMBL/GenBank/DDBJ databases">
        <title>The molecular basis for the intramolecular migration of carboxyl group in the catabolism of para-hydroxybenzoate via gentisate.</title>
        <authorList>
            <person name="Zhao H."/>
            <person name="Xu Y."/>
            <person name="Lin S."/>
            <person name="Spain J.C."/>
            <person name="Zhou N.-Y."/>
        </authorList>
    </citation>
    <scope>NUCLEOTIDE SEQUENCE [LARGE SCALE GENOMIC DNA]</scope>
    <source>
        <strain evidence="1 2">PHB-7a</strain>
    </source>
</reference>
<dbReference type="EMBL" id="CP030926">
    <property type="protein sequence ID" value="AXN39929.1"/>
    <property type="molecule type" value="Genomic_DNA"/>
</dbReference>
<sequence length="99" mass="11604">MARNTFYNNTLGYGNIETTTHSEQAEMAKEILYTIDGVSTKNQDLADDFKEIKKYITIAMKEDDQHAYIQLHRMFHDLDIYFNGYSYNQKWGATEFTGE</sequence>
<name>A0ABN5N9Q1_9BACI</name>